<name>A0A7S1BF69_9STRA</name>
<evidence type="ECO:0000313" key="2">
    <source>
        <dbReference type="EMBL" id="CAD8885060.1"/>
    </source>
</evidence>
<organism evidence="2">
    <name type="scientific">Corethron hystrix</name>
    <dbReference type="NCBI Taxonomy" id="216773"/>
    <lineage>
        <taxon>Eukaryota</taxon>
        <taxon>Sar</taxon>
        <taxon>Stramenopiles</taxon>
        <taxon>Ochrophyta</taxon>
        <taxon>Bacillariophyta</taxon>
        <taxon>Coscinodiscophyceae</taxon>
        <taxon>Corethrophycidae</taxon>
        <taxon>Corethrales</taxon>
        <taxon>Corethraceae</taxon>
        <taxon>Corethron</taxon>
    </lineage>
</organism>
<dbReference type="InterPro" id="IPR000182">
    <property type="entry name" value="GNAT_dom"/>
</dbReference>
<dbReference type="SUPFAM" id="SSF55729">
    <property type="entry name" value="Acyl-CoA N-acyltransferases (Nat)"/>
    <property type="match status" value="1"/>
</dbReference>
<protein>
    <recommendedName>
        <fullName evidence="1">N-acetyltransferase domain-containing protein</fullName>
    </recommendedName>
</protein>
<dbReference type="Gene3D" id="3.40.630.30">
    <property type="match status" value="1"/>
</dbReference>
<gene>
    <name evidence="2" type="ORF">CHYS00102_LOCUS12257</name>
</gene>
<dbReference type="EMBL" id="HBFR01016781">
    <property type="protein sequence ID" value="CAD8885060.1"/>
    <property type="molecule type" value="Transcribed_RNA"/>
</dbReference>
<accession>A0A7S1BF69</accession>
<dbReference type="AlphaFoldDB" id="A0A7S1BF69"/>
<dbReference type="Pfam" id="PF13508">
    <property type="entry name" value="Acetyltransf_7"/>
    <property type="match status" value="1"/>
</dbReference>
<dbReference type="InterPro" id="IPR016181">
    <property type="entry name" value="Acyl_CoA_acyltransferase"/>
</dbReference>
<reference evidence="2" key="1">
    <citation type="submission" date="2021-01" db="EMBL/GenBank/DDBJ databases">
        <authorList>
            <person name="Corre E."/>
            <person name="Pelletier E."/>
            <person name="Niang G."/>
            <person name="Scheremetjew M."/>
            <person name="Finn R."/>
            <person name="Kale V."/>
            <person name="Holt S."/>
            <person name="Cochrane G."/>
            <person name="Meng A."/>
            <person name="Brown T."/>
            <person name="Cohen L."/>
        </authorList>
    </citation>
    <scope>NUCLEOTIDE SEQUENCE</scope>
    <source>
        <strain evidence="2">308</strain>
    </source>
</reference>
<evidence type="ECO:0000259" key="1">
    <source>
        <dbReference type="PROSITE" id="PS51186"/>
    </source>
</evidence>
<feature type="domain" description="N-acetyltransferase" evidence="1">
    <location>
        <begin position="21"/>
        <end position="170"/>
    </location>
</feature>
<dbReference type="GO" id="GO:0016747">
    <property type="term" value="F:acyltransferase activity, transferring groups other than amino-acyl groups"/>
    <property type="evidence" value="ECO:0007669"/>
    <property type="project" value="InterPro"/>
</dbReference>
<dbReference type="PANTHER" id="PTHR47403:SF6">
    <property type="entry name" value="N-ACETYLTRANSFERASE DOMAIN-CONTAINING PROTEIN"/>
    <property type="match status" value="1"/>
</dbReference>
<proteinExistence type="predicted"/>
<dbReference type="PROSITE" id="PS51186">
    <property type="entry name" value="GNAT"/>
    <property type="match status" value="1"/>
</dbReference>
<sequence length="367" mass="41154">MLHVARSVSCQTMDYGQGTMLSIRQATIADREELIGPLSKGVYDGNDYFPARVDRYFADQTRGTKHMLVACDATSQKILGLDVVCLYDDGETVMLQALRVRPEARGRGVAKALSEAVDAYVARVLLPTLHPPRRIRVITSGTNPSIGLFEKRGFRRMQRYGLCGASISAGSWESSGHQHELERPRAHGDKISQLREMHFRAEDEGDILQYLPRDNPYLLFDWLVELPTVAALERLESTGVRFFVRGDRSVKQNNNVQDRDAQPVSPSLSFGGYTDWIDGTQLYCTVFCAGDMFAFCDHVRCWVRCAVGGARPISKLVFFYDRSLDFPQTEGAATARNVVEEALGSYKDAWIPFFEEADGVVVMEKPF</sequence>
<dbReference type="PANTHER" id="PTHR47403">
    <property type="entry name" value="LOC100145250 PROTEIN"/>
    <property type="match status" value="1"/>
</dbReference>